<feature type="binding site" evidence="9">
    <location>
        <position position="253"/>
    </location>
    <ligand>
        <name>substrate</name>
    </ligand>
</feature>
<dbReference type="UniPathway" id="UPA00070">
    <property type="reaction ID" value="UER00117"/>
</dbReference>
<dbReference type="EnsemblBacteria" id="ABY35951">
    <property type="protein sequence ID" value="ABY35951"/>
    <property type="gene ID" value="Caur_2748"/>
</dbReference>
<feature type="binding site" description="via carbamate group" evidence="9">
    <location>
        <position position="94"/>
    </location>
    <ligand>
        <name>Zn(2+)</name>
        <dbReference type="ChEBI" id="CHEBI:29105"/>
        <label>2</label>
    </ligand>
</feature>
<feature type="binding site" description="via carbamate group" evidence="9">
    <location>
        <position position="94"/>
    </location>
    <ligand>
        <name>Zn(2+)</name>
        <dbReference type="ChEBI" id="CHEBI:29105"/>
        <label>1</label>
    </ligand>
</feature>
<dbReference type="EC" id="3.5.2.3" evidence="4 9"/>
<organism evidence="11 12">
    <name type="scientific">Chloroflexus aurantiacus (strain ATCC 29366 / DSM 635 / J-10-fl)</name>
    <dbReference type="NCBI Taxonomy" id="324602"/>
    <lineage>
        <taxon>Bacteria</taxon>
        <taxon>Bacillati</taxon>
        <taxon>Chloroflexota</taxon>
        <taxon>Chloroflexia</taxon>
        <taxon>Chloroflexales</taxon>
        <taxon>Chloroflexineae</taxon>
        <taxon>Chloroflexaceae</taxon>
        <taxon>Chloroflexus</taxon>
    </lineage>
</organism>
<dbReference type="RefSeq" id="WP_012258604.1">
    <property type="nucleotide sequence ID" value="NC_010175.1"/>
</dbReference>
<comment type="caution">
    <text evidence="9">Lacks conserved residue(s) required for the propagation of feature annotation.</text>
</comment>
<dbReference type="GO" id="GO:0004151">
    <property type="term" value="F:dihydroorotase activity"/>
    <property type="evidence" value="ECO:0000318"/>
    <property type="project" value="GO_Central"/>
</dbReference>
<evidence type="ECO:0000313" key="11">
    <source>
        <dbReference type="EMBL" id="ABY35951.1"/>
    </source>
</evidence>
<comment type="similarity">
    <text evidence="3 9">Belongs to the metallo-dependent hydrolases superfamily. DHOase family. Class II DHOase subfamily.</text>
</comment>
<feature type="binding site" evidence="9">
    <location>
        <position position="241"/>
    </location>
    <ligand>
        <name>substrate</name>
    </ligand>
</feature>
<dbReference type="InParanoid" id="A9WK73"/>
<dbReference type="GO" id="GO:0008270">
    <property type="term" value="F:zinc ion binding"/>
    <property type="evidence" value="ECO:0007669"/>
    <property type="project" value="UniProtKB-UniRule"/>
</dbReference>
<dbReference type="PIRSF" id="PIRSF001237">
    <property type="entry name" value="DHOdimr"/>
    <property type="match status" value="1"/>
</dbReference>
<evidence type="ECO:0000256" key="3">
    <source>
        <dbReference type="ARBA" id="ARBA00005631"/>
    </source>
</evidence>
<accession>A9WK73</accession>
<dbReference type="Pfam" id="PF04909">
    <property type="entry name" value="Amidohydro_2"/>
    <property type="match status" value="1"/>
</dbReference>
<keyword evidence="7 9" id="KW-0862">Zinc</keyword>
<dbReference type="NCBIfam" id="TIGR00856">
    <property type="entry name" value="pyrC_dimer"/>
    <property type="match status" value="1"/>
</dbReference>
<feature type="domain" description="Amidohydrolase-related" evidence="10">
    <location>
        <begin position="74"/>
        <end position="251"/>
    </location>
</feature>
<keyword evidence="8 9" id="KW-0665">Pyrimidine biosynthesis</keyword>
<keyword evidence="5 9" id="KW-0479">Metal-binding</keyword>
<dbReference type="InterPro" id="IPR032466">
    <property type="entry name" value="Metal_Hydrolase"/>
</dbReference>
<dbReference type="SUPFAM" id="SSF51556">
    <property type="entry name" value="Metallo-dependent hydrolases"/>
    <property type="match status" value="1"/>
</dbReference>
<evidence type="ECO:0000256" key="1">
    <source>
        <dbReference type="ARBA" id="ARBA00002368"/>
    </source>
</evidence>
<feature type="binding site" evidence="9">
    <location>
        <position position="14"/>
    </location>
    <ligand>
        <name>Zn(2+)</name>
        <dbReference type="ChEBI" id="CHEBI:29105"/>
        <label>1</label>
    </ligand>
</feature>
<dbReference type="PANTHER" id="PTHR43137:SF1">
    <property type="entry name" value="DIHYDROOROTASE"/>
    <property type="match status" value="1"/>
</dbReference>
<dbReference type="eggNOG" id="COG0418">
    <property type="taxonomic scope" value="Bacteria"/>
</dbReference>
<dbReference type="InterPro" id="IPR004721">
    <property type="entry name" value="DHOdimr"/>
</dbReference>
<feature type="binding site" evidence="9">
    <location>
        <position position="237"/>
    </location>
    <ligand>
        <name>Zn(2+)</name>
        <dbReference type="ChEBI" id="CHEBI:29105"/>
        <label>1</label>
    </ligand>
</feature>
<feature type="binding site" evidence="9">
    <location>
        <position position="12"/>
    </location>
    <ligand>
        <name>Zn(2+)</name>
        <dbReference type="ChEBI" id="CHEBI:29105"/>
        <label>1</label>
    </ligand>
</feature>
<gene>
    <name evidence="9" type="primary">pyrC</name>
    <name evidence="11" type="ordered locus">Caur_2748</name>
</gene>
<dbReference type="PATRIC" id="fig|324602.8.peg.3099"/>
<protein>
    <recommendedName>
        <fullName evidence="4 9">Dihydroorotase</fullName>
        <shortName evidence="9">DHOase</shortName>
        <ecNumber evidence="4 9">3.5.2.3</ecNumber>
    </recommendedName>
</protein>
<evidence type="ECO:0000259" key="10">
    <source>
        <dbReference type="Pfam" id="PF04909"/>
    </source>
</evidence>
<evidence type="ECO:0000256" key="8">
    <source>
        <dbReference type="ARBA" id="ARBA00022975"/>
    </source>
</evidence>
<dbReference type="PROSITE" id="PS00483">
    <property type="entry name" value="DIHYDROOROTASE_2"/>
    <property type="match status" value="1"/>
</dbReference>
<feature type="modified residue" description="N6-carboxylysine" evidence="9">
    <location>
        <position position="94"/>
    </location>
</feature>
<feature type="binding site" evidence="9">
    <location>
        <begin position="14"/>
        <end position="16"/>
    </location>
    <ligand>
        <name>substrate</name>
    </ligand>
</feature>
<dbReference type="HAMAP" id="MF_00219">
    <property type="entry name" value="PyrC_classII"/>
    <property type="match status" value="1"/>
</dbReference>
<evidence type="ECO:0000256" key="9">
    <source>
        <dbReference type="HAMAP-Rule" id="MF_00219"/>
    </source>
</evidence>
<proteinExistence type="inferred from homology"/>
<keyword evidence="6 9" id="KW-0378">Hydrolase</keyword>
<dbReference type="Gene3D" id="3.20.20.140">
    <property type="entry name" value="Metal-dependent hydrolases"/>
    <property type="match status" value="1"/>
</dbReference>
<dbReference type="GO" id="GO:0005737">
    <property type="term" value="C:cytoplasm"/>
    <property type="evidence" value="ECO:0000318"/>
    <property type="project" value="GO_Central"/>
</dbReference>
<feature type="binding site" evidence="9">
    <location>
        <position position="165"/>
    </location>
    <ligand>
        <name>Zn(2+)</name>
        <dbReference type="ChEBI" id="CHEBI:29105"/>
        <label>2</label>
    </ligand>
</feature>
<dbReference type="PANTHER" id="PTHR43137">
    <property type="entry name" value="DIHYDROOROTASE"/>
    <property type="match status" value="1"/>
</dbReference>
<dbReference type="GO" id="GO:0006221">
    <property type="term" value="P:pyrimidine nucleotide biosynthetic process"/>
    <property type="evidence" value="ECO:0000318"/>
    <property type="project" value="GO_Central"/>
</dbReference>
<feature type="binding site" evidence="9">
    <location>
        <position position="131"/>
    </location>
    <ligand>
        <name>substrate</name>
    </ligand>
</feature>
<evidence type="ECO:0000256" key="7">
    <source>
        <dbReference type="ARBA" id="ARBA00022833"/>
    </source>
</evidence>
<feature type="binding site" evidence="9">
    <location>
        <position position="131"/>
    </location>
    <ligand>
        <name>Zn(2+)</name>
        <dbReference type="ChEBI" id="CHEBI:29105"/>
        <label>2</label>
    </ligand>
</feature>
<dbReference type="InterPro" id="IPR006680">
    <property type="entry name" value="Amidohydro-rel"/>
</dbReference>
<dbReference type="EMBL" id="CP000909">
    <property type="protein sequence ID" value="ABY35951.1"/>
    <property type="molecule type" value="Genomic_DNA"/>
</dbReference>
<reference evidence="12" key="1">
    <citation type="journal article" date="2011" name="BMC Genomics">
        <title>Complete genome sequence of the filamentous anoxygenic phototrophic bacterium Chloroflexus aurantiacus.</title>
        <authorList>
            <person name="Tang K.H."/>
            <person name="Barry K."/>
            <person name="Chertkov O."/>
            <person name="Dalin E."/>
            <person name="Han C.S."/>
            <person name="Hauser L.J."/>
            <person name="Honchak B.M."/>
            <person name="Karbach L.E."/>
            <person name="Land M.L."/>
            <person name="Lapidus A."/>
            <person name="Larimer F.W."/>
            <person name="Mikhailova N."/>
            <person name="Pitluck S."/>
            <person name="Pierson B.K."/>
            <person name="Blankenship R.E."/>
        </authorList>
    </citation>
    <scope>NUCLEOTIDE SEQUENCE [LARGE SCALE GENOMIC DNA]</scope>
    <source>
        <strain evidence="12">ATCC 29366 / DSM 635 / J-10-fl</strain>
    </source>
</reference>
<comment type="cofactor">
    <cofactor evidence="9">
        <name>Zn(2+)</name>
        <dbReference type="ChEBI" id="CHEBI:29105"/>
    </cofactor>
    <text evidence="9">Binds 2 Zn(2+) ions per subunit.</text>
</comment>
<evidence type="ECO:0000256" key="2">
    <source>
        <dbReference type="ARBA" id="ARBA00004880"/>
    </source>
</evidence>
<name>A9WK73_CHLAA</name>
<dbReference type="GO" id="GO:0044205">
    <property type="term" value="P:'de novo' UMP biosynthetic process"/>
    <property type="evidence" value="ECO:0007669"/>
    <property type="project" value="UniProtKB-UniRule"/>
</dbReference>
<sequence>MTVTLFAPLDMHLHLREGAMLRLVAPFSAAQFAGAVIMPNLVPPVDNADRLARYHEEIRAAVDPYPFLPLMTLFFRPYDAQTLQALREHIFAIKLYPEGVTTNSAGGVSDLTAIEPTLAMMEELGIPLLVHGESHGFVLDREAEFLPVYERWARTFPRLRIVMEHITTAAALDLLDRYPNLFATVTLHHLLITLDDVAGGLLQPHLFCKPIAKRPTDRDALLAAALAGHPKLMFGSDSAPHPIDRKEAAFCAAGVFSAPVLLPMLVELFERHNALDRLPDFVSGNARRIHGLNPPPRTVRLVEDPWQVPMRYGDVVPFAAGQTLRWQVVAE</sequence>
<dbReference type="GO" id="GO:0006207">
    <property type="term" value="P:'de novo' pyrimidine nucleobase biosynthetic process"/>
    <property type="evidence" value="ECO:0000318"/>
    <property type="project" value="GO_Central"/>
</dbReference>
<dbReference type="CDD" id="cd01294">
    <property type="entry name" value="DHOase"/>
    <property type="match status" value="1"/>
</dbReference>
<comment type="pathway">
    <text evidence="2 9">Pyrimidine metabolism; UMP biosynthesis via de novo pathway; (S)-dihydroorotate from bicarbonate: step 3/3.</text>
</comment>
<comment type="subunit">
    <text evidence="9">Homodimer.</text>
</comment>
<keyword evidence="12" id="KW-1185">Reference proteome</keyword>
<dbReference type="GO" id="GO:0005829">
    <property type="term" value="C:cytosol"/>
    <property type="evidence" value="ECO:0000318"/>
    <property type="project" value="GO_Central"/>
</dbReference>
<evidence type="ECO:0000256" key="6">
    <source>
        <dbReference type="ARBA" id="ARBA00022801"/>
    </source>
</evidence>
<comment type="catalytic activity">
    <reaction evidence="9">
        <text>(S)-dihydroorotate + H2O = N-carbamoyl-L-aspartate + H(+)</text>
        <dbReference type="Rhea" id="RHEA:24296"/>
        <dbReference type="ChEBI" id="CHEBI:15377"/>
        <dbReference type="ChEBI" id="CHEBI:15378"/>
        <dbReference type="ChEBI" id="CHEBI:30864"/>
        <dbReference type="ChEBI" id="CHEBI:32814"/>
        <dbReference type="EC" id="3.5.2.3"/>
    </reaction>
</comment>
<dbReference type="HOGENOM" id="CLU_041558_0_0_0"/>
<dbReference type="InterPro" id="IPR002195">
    <property type="entry name" value="Dihydroorotase_CS"/>
</dbReference>
<dbReference type="Proteomes" id="UP000002008">
    <property type="component" value="Chromosome"/>
</dbReference>
<dbReference type="AlphaFoldDB" id="A9WK73"/>
<comment type="function">
    <text evidence="1 9">Catalyzes the reversible cyclization of carbamoyl aspartate to dihydroorotate.</text>
</comment>
<evidence type="ECO:0000313" key="12">
    <source>
        <dbReference type="Proteomes" id="UP000002008"/>
    </source>
</evidence>
<feature type="active site" evidence="9">
    <location>
        <position position="237"/>
    </location>
</feature>
<dbReference type="STRING" id="324602.Caur_2748"/>
<evidence type="ECO:0000256" key="5">
    <source>
        <dbReference type="ARBA" id="ARBA00022723"/>
    </source>
</evidence>
<dbReference type="PROSITE" id="PS00482">
    <property type="entry name" value="DIHYDROOROTASE_1"/>
    <property type="match status" value="1"/>
</dbReference>
<evidence type="ECO:0000256" key="4">
    <source>
        <dbReference type="ARBA" id="ARBA00012860"/>
    </source>
</evidence>
<dbReference type="KEGG" id="cau:Caur_2748"/>
<feature type="binding site" evidence="9">
    <location>
        <position position="40"/>
    </location>
    <ligand>
        <name>substrate</name>
    </ligand>
</feature>